<dbReference type="AlphaFoldDB" id="A0A4U0PDM6"/>
<gene>
    <name evidence="4" type="ORF">FAZ21_17720</name>
</gene>
<name>A0A4U0PDM6_9NEIS</name>
<proteinExistence type="predicted"/>
<dbReference type="GO" id="GO:0016747">
    <property type="term" value="F:acyltransferase activity, transferring groups other than amino-acyl groups"/>
    <property type="evidence" value="ECO:0007669"/>
    <property type="project" value="InterPro"/>
</dbReference>
<dbReference type="PANTHER" id="PTHR43877">
    <property type="entry name" value="AMINOALKYLPHOSPHONATE N-ACETYLTRANSFERASE-RELATED-RELATED"/>
    <property type="match status" value="1"/>
</dbReference>
<evidence type="ECO:0000313" key="4">
    <source>
        <dbReference type="EMBL" id="TJZ65905.1"/>
    </source>
</evidence>
<protein>
    <submittedName>
        <fullName evidence="4">GNAT family N-acetyltransferase</fullName>
    </submittedName>
</protein>
<dbReference type="InterPro" id="IPR000182">
    <property type="entry name" value="GNAT_dom"/>
</dbReference>
<keyword evidence="2" id="KW-0012">Acyltransferase</keyword>
<evidence type="ECO:0000256" key="1">
    <source>
        <dbReference type="ARBA" id="ARBA00022679"/>
    </source>
</evidence>
<organism evidence="4 5">
    <name type="scientific">Chitiniphilus eburneus</name>
    <dbReference type="NCBI Taxonomy" id="2571148"/>
    <lineage>
        <taxon>Bacteria</taxon>
        <taxon>Pseudomonadati</taxon>
        <taxon>Pseudomonadota</taxon>
        <taxon>Betaproteobacteria</taxon>
        <taxon>Neisseriales</taxon>
        <taxon>Chitinibacteraceae</taxon>
        <taxon>Chitiniphilus</taxon>
    </lineage>
</organism>
<evidence type="ECO:0000313" key="5">
    <source>
        <dbReference type="Proteomes" id="UP000310016"/>
    </source>
</evidence>
<dbReference type="EMBL" id="SUMF01000034">
    <property type="protein sequence ID" value="TJZ65905.1"/>
    <property type="molecule type" value="Genomic_DNA"/>
</dbReference>
<sequence>MIGPASPADAPALLALQRLAYRGEAERYGDWNLPPLTQTLAALQAEFESGIVLKAEHDRELVGSVRATLVEQEGRIGRLIVHPARQRQGIGSALLRAIESACNAERFVLFTGSRSVDNLRLYQRHGYVVSHTATLSPTVELVYLEKRRA</sequence>
<dbReference type="PROSITE" id="PS51186">
    <property type="entry name" value="GNAT"/>
    <property type="match status" value="1"/>
</dbReference>
<dbReference type="SUPFAM" id="SSF55729">
    <property type="entry name" value="Acyl-CoA N-acyltransferases (Nat)"/>
    <property type="match status" value="1"/>
</dbReference>
<comment type="caution">
    <text evidence="4">The sequence shown here is derived from an EMBL/GenBank/DDBJ whole genome shotgun (WGS) entry which is preliminary data.</text>
</comment>
<dbReference type="InterPro" id="IPR050832">
    <property type="entry name" value="Bact_Acetyltransf"/>
</dbReference>
<dbReference type="CDD" id="cd04301">
    <property type="entry name" value="NAT_SF"/>
    <property type="match status" value="1"/>
</dbReference>
<keyword evidence="1 4" id="KW-0808">Transferase</keyword>
<dbReference type="Gene3D" id="3.40.630.30">
    <property type="match status" value="1"/>
</dbReference>
<evidence type="ECO:0000256" key="2">
    <source>
        <dbReference type="ARBA" id="ARBA00023315"/>
    </source>
</evidence>
<keyword evidence="5" id="KW-1185">Reference proteome</keyword>
<dbReference type="Pfam" id="PF13508">
    <property type="entry name" value="Acetyltransf_7"/>
    <property type="match status" value="1"/>
</dbReference>
<dbReference type="InterPro" id="IPR016181">
    <property type="entry name" value="Acyl_CoA_acyltransferase"/>
</dbReference>
<reference evidence="4 5" key="1">
    <citation type="submission" date="2019-04" db="EMBL/GenBank/DDBJ databases">
        <title>Chitiniphilus eburnea sp. nov., a novel chitinolytic bacterium isolated from aquaculture sludge.</title>
        <authorList>
            <person name="Sheng M."/>
        </authorList>
    </citation>
    <scope>NUCLEOTIDE SEQUENCE [LARGE SCALE GENOMIC DNA]</scope>
    <source>
        <strain evidence="4 5">HX-2-15</strain>
    </source>
</reference>
<accession>A0A4U0PDM6</accession>
<evidence type="ECO:0000259" key="3">
    <source>
        <dbReference type="PROSITE" id="PS51186"/>
    </source>
</evidence>
<dbReference type="Proteomes" id="UP000310016">
    <property type="component" value="Unassembled WGS sequence"/>
</dbReference>
<feature type="domain" description="N-acetyltransferase" evidence="3">
    <location>
        <begin position="1"/>
        <end position="149"/>
    </location>
</feature>
<dbReference type="OrthoDB" id="281808at2"/>